<reference evidence="4 5" key="1">
    <citation type="journal article" date="2013" name="Nature">
        <title>The genomes of four tapeworm species reveal adaptations to parasitism.</title>
        <authorList>
            <person name="Tsai I.J."/>
            <person name="Zarowiecki M."/>
            <person name="Holroyd N."/>
            <person name="Garciarrubio A."/>
            <person name="Sanchez-Flores A."/>
            <person name="Brooks K.L."/>
            <person name="Tracey A."/>
            <person name="Bobes R.J."/>
            <person name="Fragoso G."/>
            <person name="Sciutto E."/>
            <person name="Aslett M."/>
            <person name="Beasley H."/>
            <person name="Bennett H.M."/>
            <person name="Cai J."/>
            <person name="Camicia F."/>
            <person name="Clark R."/>
            <person name="Cucher M."/>
            <person name="De Silva N."/>
            <person name="Day T.A."/>
            <person name="Deplazes P."/>
            <person name="Estrada K."/>
            <person name="Fernandez C."/>
            <person name="Holland P.W."/>
            <person name="Hou J."/>
            <person name="Hu S."/>
            <person name="Huckvale T."/>
            <person name="Hung S.S."/>
            <person name="Kamenetzky L."/>
            <person name="Keane J.A."/>
            <person name="Kiss F."/>
            <person name="Koziol U."/>
            <person name="Lambert O."/>
            <person name="Liu K."/>
            <person name="Luo X."/>
            <person name="Luo Y."/>
            <person name="Macchiaroli N."/>
            <person name="Nichol S."/>
            <person name="Paps J."/>
            <person name="Parkinson J."/>
            <person name="Pouchkina-Stantcheva N."/>
            <person name="Riddiford N."/>
            <person name="Rosenzvit M."/>
            <person name="Salinas G."/>
            <person name="Wasmuth J.D."/>
            <person name="Zamanian M."/>
            <person name="Zheng Y."/>
            <person name="Cai X."/>
            <person name="Soberon X."/>
            <person name="Olson P.D."/>
            <person name="Laclette J.P."/>
            <person name="Brehm K."/>
            <person name="Berriman M."/>
            <person name="Garciarrubio A."/>
            <person name="Bobes R.J."/>
            <person name="Fragoso G."/>
            <person name="Sanchez-Flores A."/>
            <person name="Estrada K."/>
            <person name="Cevallos M.A."/>
            <person name="Morett E."/>
            <person name="Gonzalez V."/>
            <person name="Portillo T."/>
            <person name="Ochoa-Leyva A."/>
            <person name="Jose M.V."/>
            <person name="Sciutto E."/>
            <person name="Landa A."/>
            <person name="Jimenez L."/>
            <person name="Valdes V."/>
            <person name="Carrero J.C."/>
            <person name="Larralde C."/>
            <person name="Morales-Montor J."/>
            <person name="Limon-Lason J."/>
            <person name="Soberon X."/>
            <person name="Laclette J.P."/>
        </authorList>
    </citation>
    <scope>NUCLEOTIDE SEQUENCE [LARGE SCALE GENOMIC DNA]</scope>
</reference>
<proteinExistence type="predicted"/>
<dbReference type="InterPro" id="IPR053891">
    <property type="entry name" value="Shisa_N"/>
</dbReference>
<evidence type="ECO:0000313" key="6">
    <source>
        <dbReference type="WBParaSite" id="EgrG_000704100"/>
    </source>
</evidence>
<keyword evidence="2" id="KW-1133">Transmembrane helix</keyword>
<dbReference type="WBParaSite" id="EgrG_000704100">
    <property type="protein sequence ID" value="EgrG_000704100"/>
    <property type="gene ID" value="EgrG_000704100"/>
</dbReference>
<feature type="transmembrane region" description="Helical" evidence="2">
    <location>
        <begin position="51"/>
        <end position="71"/>
    </location>
</feature>
<evidence type="ECO:0000313" key="5">
    <source>
        <dbReference type="Proteomes" id="UP000492820"/>
    </source>
</evidence>
<evidence type="ECO:0000256" key="2">
    <source>
        <dbReference type="SAM" id="Phobius"/>
    </source>
</evidence>
<name>A0A068WSA6_ECHGR</name>
<gene>
    <name evidence="6" type="primary">EGR_03615</name>
    <name evidence="4" type="ORF">EgrG_000704100</name>
</gene>
<protein>
    <submittedName>
        <fullName evidence="4 6">Jumonji domain containing protein</fullName>
    </submittedName>
</protein>
<feature type="compositionally biased region" description="Polar residues" evidence="1">
    <location>
        <begin position="94"/>
        <end position="118"/>
    </location>
</feature>
<dbReference type="Proteomes" id="UP000492820">
    <property type="component" value="Unassembled WGS sequence"/>
</dbReference>
<reference evidence="6" key="3">
    <citation type="submission" date="2020-10" db="UniProtKB">
        <authorList>
            <consortium name="WormBaseParasite"/>
        </authorList>
    </citation>
    <scope>IDENTIFICATION</scope>
</reference>
<dbReference type="EMBL" id="LK028588">
    <property type="protein sequence ID" value="CDS23030.1"/>
    <property type="molecule type" value="Genomic_DNA"/>
</dbReference>
<organism evidence="4">
    <name type="scientific">Echinococcus granulosus</name>
    <name type="common">Hydatid tapeworm</name>
    <dbReference type="NCBI Taxonomy" id="6210"/>
    <lineage>
        <taxon>Eukaryota</taxon>
        <taxon>Metazoa</taxon>
        <taxon>Spiralia</taxon>
        <taxon>Lophotrochozoa</taxon>
        <taxon>Platyhelminthes</taxon>
        <taxon>Cestoda</taxon>
        <taxon>Eucestoda</taxon>
        <taxon>Cyclophyllidea</taxon>
        <taxon>Taeniidae</taxon>
        <taxon>Echinococcus</taxon>
        <taxon>Echinococcus granulosus group</taxon>
    </lineage>
</organism>
<evidence type="ECO:0000313" key="4">
    <source>
        <dbReference type="EMBL" id="CDS23030.1"/>
    </source>
</evidence>
<feature type="domain" description="Shisa N-terminal" evidence="3">
    <location>
        <begin position="3"/>
        <end position="36"/>
    </location>
</feature>
<sequence length="137" mass="14891">MVCPDSPALLLNNVTKNFCCGISGSQYCCSESEFRQGIQIIRPSLAISPSVLIGCALAALLAMMIAALLVYGRLHPNRNSRQPVSIIYPQNQLYSSGGSHTRNKSASTVPPTGRLLSSDSDRQSMRHNRHSPIEYSV</sequence>
<accession>A0A068WSA6</accession>
<reference evidence="4" key="2">
    <citation type="submission" date="2014-06" db="EMBL/GenBank/DDBJ databases">
        <authorList>
            <person name="Aslett M."/>
        </authorList>
    </citation>
    <scope>NUCLEOTIDE SEQUENCE</scope>
</reference>
<keyword evidence="2" id="KW-0472">Membrane</keyword>
<keyword evidence="2" id="KW-0812">Transmembrane</keyword>
<feature type="region of interest" description="Disordered" evidence="1">
    <location>
        <begin position="94"/>
        <end position="137"/>
    </location>
</feature>
<evidence type="ECO:0000259" key="3">
    <source>
        <dbReference type="Pfam" id="PF13908"/>
    </source>
</evidence>
<dbReference type="AlphaFoldDB" id="A0A068WSA6"/>
<dbReference type="OrthoDB" id="10296026at2759"/>
<dbReference type="Pfam" id="PF13908">
    <property type="entry name" value="Shisa_N"/>
    <property type="match status" value="1"/>
</dbReference>
<evidence type="ECO:0000256" key="1">
    <source>
        <dbReference type="SAM" id="MobiDB-lite"/>
    </source>
</evidence>